<evidence type="ECO:0000313" key="12">
    <source>
        <dbReference type="Proteomes" id="UP001476583"/>
    </source>
</evidence>
<dbReference type="Pfam" id="PF19040">
    <property type="entry name" value="SGNH"/>
    <property type="match status" value="1"/>
</dbReference>
<dbReference type="PANTHER" id="PTHR23028">
    <property type="entry name" value="ACETYLTRANSFERASE"/>
    <property type="match status" value="1"/>
</dbReference>
<dbReference type="InterPro" id="IPR043968">
    <property type="entry name" value="SGNH"/>
</dbReference>
<evidence type="ECO:0000256" key="6">
    <source>
        <dbReference type="ARBA" id="ARBA00023136"/>
    </source>
</evidence>
<comment type="subcellular location">
    <subcellularLocation>
        <location evidence="1">Cell membrane</location>
        <topology evidence="1">Multi-pass membrane protein</topology>
    </subcellularLocation>
</comment>
<evidence type="ECO:0000256" key="4">
    <source>
        <dbReference type="ARBA" id="ARBA00022692"/>
    </source>
</evidence>
<feature type="transmembrane region" description="Helical" evidence="8">
    <location>
        <begin position="35"/>
        <end position="56"/>
    </location>
</feature>
<evidence type="ECO:0000256" key="1">
    <source>
        <dbReference type="ARBA" id="ARBA00004651"/>
    </source>
</evidence>
<feature type="transmembrane region" description="Helical" evidence="8">
    <location>
        <begin position="12"/>
        <end position="29"/>
    </location>
</feature>
<dbReference type="Proteomes" id="UP001476583">
    <property type="component" value="Chromosome"/>
</dbReference>
<evidence type="ECO:0000256" key="8">
    <source>
        <dbReference type="SAM" id="Phobius"/>
    </source>
</evidence>
<gene>
    <name evidence="11" type="ORF">WG219_11120</name>
</gene>
<accession>A0ABZ2RD95</accession>
<feature type="transmembrane region" description="Helical" evidence="8">
    <location>
        <begin position="77"/>
        <end position="97"/>
    </location>
</feature>
<sequence length="648" mass="72242">MSNPNIKYRPDIDGLRALAVTAVVIYHAFPSLLPGGFVGVDVFFVISGFLIGTILLKSMDRGSFSFSDFYSRRIRRIFPALITVLLFCLIAGNFVLLDDEYRHLGKQIAAGSAFIANFSFWSESGYFDTAAELKPLLHLWSLAIEEQFYLLWPLLLWAGLRLRAKPLFLTVLIALISFAINLIQIESSPIAAFFLLPSRAWELLAGSLLAWIVLQSWWATEKSTLRANIENFASISGLILIAWSMFFIKASDAFPGWYAVAPVLGSVLLISAGPKAPLNRILFSNKAAVLIGLISFPIYLWHWPLLSFARIIEGDIPAAEIRATAAALSILLAWLTYKLIEKPLRKAESSRPLVAVLLSTIAVIGSIGLYIFISNNNSHQDELKSALSEAKSNCDKVFPKWSKITDNPCRMQRKSENTVALIGDSHAGHLYLGLSEMMSNDNGVAVFPASCAAPFINIATAQKDTRAREVRKDAYKLINSAYEYILNDSKIKLVILAHSPRCSYNDAADKENPSEVSYIKALESGMRRTLKKLTESGKTIIIVFDNPYLPHDPQLCETRPFRLTNKQDKCSFLRSDFEKMIQFSAYRSLTEKVLKDFKEVRTVDLSSALCDQMSCFIAKDGTVLYKDRGHLNDSGSRFVAPAIMRAAQ</sequence>
<feature type="transmembrane region" description="Helical" evidence="8">
    <location>
        <begin position="137"/>
        <end position="160"/>
    </location>
</feature>
<dbReference type="InterPro" id="IPR002656">
    <property type="entry name" value="Acyl_transf_3_dom"/>
</dbReference>
<feature type="transmembrane region" description="Helical" evidence="8">
    <location>
        <begin position="352"/>
        <end position="373"/>
    </location>
</feature>
<dbReference type="Gene3D" id="3.40.50.1110">
    <property type="entry name" value="SGNH hydrolase"/>
    <property type="match status" value="1"/>
</dbReference>
<keyword evidence="6 8" id="KW-0472">Membrane</keyword>
<evidence type="ECO:0000256" key="3">
    <source>
        <dbReference type="ARBA" id="ARBA00022679"/>
    </source>
</evidence>
<dbReference type="EC" id="2.3.1.-" evidence="11"/>
<evidence type="ECO:0000256" key="5">
    <source>
        <dbReference type="ARBA" id="ARBA00022989"/>
    </source>
</evidence>
<feature type="domain" description="Acyltransferase 3" evidence="9">
    <location>
        <begin position="11"/>
        <end position="337"/>
    </location>
</feature>
<evidence type="ECO:0000256" key="2">
    <source>
        <dbReference type="ARBA" id="ARBA00022475"/>
    </source>
</evidence>
<dbReference type="Pfam" id="PF01757">
    <property type="entry name" value="Acyl_transf_3"/>
    <property type="match status" value="1"/>
</dbReference>
<proteinExistence type="predicted"/>
<evidence type="ECO:0000259" key="10">
    <source>
        <dbReference type="Pfam" id="PF19040"/>
    </source>
</evidence>
<dbReference type="GO" id="GO:0016746">
    <property type="term" value="F:acyltransferase activity"/>
    <property type="evidence" value="ECO:0007669"/>
    <property type="project" value="UniProtKB-KW"/>
</dbReference>
<feature type="transmembrane region" description="Helical" evidence="8">
    <location>
        <begin position="231"/>
        <end position="248"/>
    </location>
</feature>
<feature type="transmembrane region" description="Helical" evidence="8">
    <location>
        <begin position="283"/>
        <end position="301"/>
    </location>
</feature>
<feature type="transmembrane region" description="Helical" evidence="8">
    <location>
        <begin position="200"/>
        <end position="219"/>
    </location>
</feature>
<evidence type="ECO:0000256" key="7">
    <source>
        <dbReference type="ARBA" id="ARBA00023315"/>
    </source>
</evidence>
<feature type="transmembrane region" description="Helical" evidence="8">
    <location>
        <begin position="321"/>
        <end position="340"/>
    </location>
</feature>
<keyword evidence="3 11" id="KW-0808">Transferase</keyword>
<evidence type="ECO:0000259" key="9">
    <source>
        <dbReference type="Pfam" id="PF01757"/>
    </source>
</evidence>
<name>A0ABZ2RD95_ECTME</name>
<dbReference type="InterPro" id="IPR036514">
    <property type="entry name" value="SGNH_hydro_sf"/>
</dbReference>
<keyword evidence="7 11" id="KW-0012">Acyltransferase</keyword>
<dbReference type="EMBL" id="CP148074">
    <property type="protein sequence ID" value="WXL23906.1"/>
    <property type="molecule type" value="Genomic_DNA"/>
</dbReference>
<dbReference type="InterPro" id="IPR050879">
    <property type="entry name" value="Acyltransferase_3"/>
</dbReference>
<protein>
    <submittedName>
        <fullName evidence="11">Acyltransferase family protein</fullName>
        <ecNumber evidence="11">2.3.1.-</ecNumber>
    </submittedName>
</protein>
<evidence type="ECO:0000313" key="11">
    <source>
        <dbReference type="EMBL" id="WXL23906.1"/>
    </source>
</evidence>
<keyword evidence="2" id="KW-1003">Cell membrane</keyword>
<dbReference type="PANTHER" id="PTHR23028:SF53">
    <property type="entry name" value="ACYL_TRANSF_3 DOMAIN-CONTAINING PROTEIN"/>
    <property type="match status" value="1"/>
</dbReference>
<keyword evidence="4 8" id="KW-0812">Transmembrane</keyword>
<keyword evidence="5 8" id="KW-1133">Transmembrane helix</keyword>
<reference evidence="11 12" key="1">
    <citation type="submission" date="2024-03" db="EMBL/GenBank/DDBJ databases">
        <title>Complete genome of BD2.</title>
        <authorList>
            <person name="Cao G."/>
        </authorList>
    </citation>
    <scope>NUCLEOTIDE SEQUENCE [LARGE SCALE GENOMIC DNA]</scope>
    <source>
        <strain evidence="11 12">BD2</strain>
    </source>
</reference>
<feature type="transmembrane region" description="Helical" evidence="8">
    <location>
        <begin position="254"/>
        <end position="271"/>
    </location>
</feature>
<feature type="domain" description="SGNH" evidence="10">
    <location>
        <begin position="406"/>
        <end position="644"/>
    </location>
</feature>
<feature type="transmembrane region" description="Helical" evidence="8">
    <location>
        <begin position="167"/>
        <end position="185"/>
    </location>
</feature>
<keyword evidence="12" id="KW-1185">Reference proteome</keyword>
<organism evidence="11 12">
    <name type="scientific">Ectopseudomonas mendocina</name>
    <name type="common">Pseudomonas mendocina</name>
    <dbReference type="NCBI Taxonomy" id="300"/>
    <lineage>
        <taxon>Bacteria</taxon>
        <taxon>Pseudomonadati</taxon>
        <taxon>Pseudomonadota</taxon>
        <taxon>Gammaproteobacteria</taxon>
        <taxon>Pseudomonadales</taxon>
        <taxon>Pseudomonadaceae</taxon>
        <taxon>Ectopseudomonas</taxon>
    </lineage>
</organism>